<comment type="caution">
    <text evidence="2">The sequence shown here is derived from an EMBL/GenBank/DDBJ whole genome shotgun (WGS) entry which is preliminary data.</text>
</comment>
<dbReference type="Gene3D" id="3.10.129.10">
    <property type="entry name" value="Hotdog Thioesterase"/>
    <property type="match status" value="1"/>
</dbReference>
<proteinExistence type="predicted"/>
<dbReference type="SUPFAM" id="SSF54637">
    <property type="entry name" value="Thioesterase/thiol ester dehydrase-isomerase"/>
    <property type="match status" value="1"/>
</dbReference>
<protein>
    <submittedName>
        <fullName evidence="2">MaoC family dehydratase N-terminal domain-containing protein</fullName>
    </submittedName>
</protein>
<dbReference type="AlphaFoldDB" id="A0A921KBL3"/>
<organism evidence="2 3">
    <name type="scientific">Sporosarcina psychrophila</name>
    <name type="common">Bacillus psychrophilus</name>
    <dbReference type="NCBI Taxonomy" id="1476"/>
    <lineage>
        <taxon>Bacteria</taxon>
        <taxon>Bacillati</taxon>
        <taxon>Bacillota</taxon>
        <taxon>Bacilli</taxon>
        <taxon>Bacillales</taxon>
        <taxon>Caryophanaceae</taxon>
        <taxon>Sporosarcina</taxon>
    </lineage>
</organism>
<evidence type="ECO:0000313" key="2">
    <source>
        <dbReference type="EMBL" id="HJF30820.1"/>
    </source>
</evidence>
<dbReference type="InterPro" id="IPR029069">
    <property type="entry name" value="HotDog_dom_sf"/>
</dbReference>
<sequence>MNTEKKSFLFQKERVQEYVRMLGDLNPVYDSKESARKLGFRTIPVPPAMPMNLYKLFEIPWMLQAPVILRKQQCINHQRMYIGETYTGFISLTDVKVRKGHTFSKQTLFLYNAEGDLCFSGISHLVASELA</sequence>
<dbReference type="EMBL" id="DYWT01000056">
    <property type="protein sequence ID" value="HJF30820.1"/>
    <property type="molecule type" value="Genomic_DNA"/>
</dbReference>
<reference evidence="2" key="2">
    <citation type="submission" date="2021-09" db="EMBL/GenBank/DDBJ databases">
        <authorList>
            <person name="Gilroy R."/>
        </authorList>
    </citation>
    <scope>NUCLEOTIDE SEQUENCE</scope>
    <source>
        <strain evidence="2">CHK171-7178</strain>
    </source>
</reference>
<feature type="domain" description="FAS1-like dehydratase" evidence="1">
    <location>
        <begin position="3"/>
        <end position="101"/>
    </location>
</feature>
<reference evidence="2" key="1">
    <citation type="journal article" date="2021" name="PeerJ">
        <title>Extensive microbial diversity within the chicken gut microbiome revealed by metagenomics and culture.</title>
        <authorList>
            <person name="Gilroy R."/>
            <person name="Ravi A."/>
            <person name="Getino M."/>
            <person name="Pursley I."/>
            <person name="Horton D.L."/>
            <person name="Alikhan N.F."/>
            <person name="Baker D."/>
            <person name="Gharbi K."/>
            <person name="Hall N."/>
            <person name="Watson M."/>
            <person name="Adriaenssens E.M."/>
            <person name="Foster-Nyarko E."/>
            <person name="Jarju S."/>
            <person name="Secka A."/>
            <person name="Antonio M."/>
            <person name="Oren A."/>
            <person name="Chaudhuri R.R."/>
            <person name="La Ragione R."/>
            <person name="Hildebrand F."/>
            <person name="Pallen M.J."/>
        </authorList>
    </citation>
    <scope>NUCLEOTIDE SEQUENCE</scope>
    <source>
        <strain evidence="2">CHK171-7178</strain>
    </source>
</reference>
<accession>A0A921KBL3</accession>
<dbReference type="InterPro" id="IPR039569">
    <property type="entry name" value="FAS1-like_DH_region"/>
</dbReference>
<evidence type="ECO:0000259" key="1">
    <source>
        <dbReference type="Pfam" id="PF13452"/>
    </source>
</evidence>
<dbReference type="Proteomes" id="UP000698173">
    <property type="component" value="Unassembled WGS sequence"/>
</dbReference>
<dbReference type="CDD" id="cd03441">
    <property type="entry name" value="R_hydratase_like"/>
    <property type="match status" value="1"/>
</dbReference>
<name>A0A921KBL3_SPOPS</name>
<dbReference type="Pfam" id="PF13452">
    <property type="entry name" value="FAS1_DH_region"/>
    <property type="match status" value="1"/>
</dbReference>
<evidence type="ECO:0000313" key="3">
    <source>
        <dbReference type="Proteomes" id="UP000698173"/>
    </source>
</evidence>
<gene>
    <name evidence="2" type="ORF">K8V56_03445</name>
</gene>